<evidence type="ECO:0000313" key="5">
    <source>
        <dbReference type="EMBL" id="RVU95446.1"/>
    </source>
</evidence>
<proteinExistence type="predicted"/>
<dbReference type="CDD" id="cd07377">
    <property type="entry name" value="WHTH_GntR"/>
    <property type="match status" value="1"/>
</dbReference>
<feature type="domain" description="HTH gntR-type" evidence="4">
    <location>
        <begin position="10"/>
        <end position="78"/>
    </location>
</feature>
<dbReference type="PANTHER" id="PTHR44846">
    <property type="entry name" value="MANNOSYL-D-GLYCERATE TRANSPORT/METABOLISM SYSTEM REPRESSOR MNGR-RELATED"/>
    <property type="match status" value="1"/>
</dbReference>
<dbReference type="InterPro" id="IPR000524">
    <property type="entry name" value="Tscrpt_reg_HTH_GntR"/>
</dbReference>
<gene>
    <name evidence="5" type="ORF">EK398_11725</name>
</gene>
<dbReference type="SMART" id="SM00866">
    <property type="entry name" value="UTRA"/>
    <property type="match status" value="1"/>
</dbReference>
<dbReference type="PANTHER" id="PTHR44846:SF1">
    <property type="entry name" value="MANNOSYL-D-GLYCERATE TRANSPORT_METABOLISM SYSTEM REPRESSOR MNGR-RELATED"/>
    <property type="match status" value="1"/>
</dbReference>
<dbReference type="GO" id="GO:0045892">
    <property type="term" value="P:negative regulation of DNA-templated transcription"/>
    <property type="evidence" value="ECO:0007669"/>
    <property type="project" value="TreeGrafter"/>
</dbReference>
<evidence type="ECO:0000313" key="6">
    <source>
        <dbReference type="Proteomes" id="UP000288388"/>
    </source>
</evidence>
<dbReference type="Gene3D" id="3.40.1410.10">
    <property type="entry name" value="Chorismate lyase-like"/>
    <property type="match status" value="1"/>
</dbReference>
<dbReference type="SUPFAM" id="SSF64288">
    <property type="entry name" value="Chorismate lyase-like"/>
    <property type="match status" value="1"/>
</dbReference>
<dbReference type="InterPro" id="IPR036390">
    <property type="entry name" value="WH_DNA-bd_sf"/>
</dbReference>
<dbReference type="Gene3D" id="1.10.10.10">
    <property type="entry name" value="Winged helix-like DNA-binding domain superfamily/Winged helix DNA-binding domain"/>
    <property type="match status" value="1"/>
</dbReference>
<comment type="caution">
    <text evidence="5">The sequence shown here is derived from an EMBL/GenBank/DDBJ whole genome shotgun (WGS) entry which is preliminary data.</text>
</comment>
<dbReference type="RefSeq" id="WP_127979164.1">
    <property type="nucleotide sequence ID" value="NZ_JARPWG010000080.1"/>
</dbReference>
<evidence type="ECO:0000259" key="4">
    <source>
        <dbReference type="PROSITE" id="PS50949"/>
    </source>
</evidence>
<dbReference type="InterPro" id="IPR028978">
    <property type="entry name" value="Chorismate_lyase_/UTRA_dom_sf"/>
</dbReference>
<dbReference type="Pfam" id="PF07702">
    <property type="entry name" value="UTRA"/>
    <property type="match status" value="1"/>
</dbReference>
<dbReference type="PRINTS" id="PR00035">
    <property type="entry name" value="HTHGNTR"/>
</dbReference>
<dbReference type="Proteomes" id="UP000288388">
    <property type="component" value="Unassembled WGS sequence"/>
</dbReference>
<name>A0A437UPG1_ENTAV</name>
<evidence type="ECO:0000256" key="2">
    <source>
        <dbReference type="ARBA" id="ARBA00023125"/>
    </source>
</evidence>
<keyword evidence="3" id="KW-0804">Transcription</keyword>
<dbReference type="EMBL" id="RYZS01000001">
    <property type="protein sequence ID" value="RVU95446.1"/>
    <property type="molecule type" value="Genomic_DNA"/>
</dbReference>
<dbReference type="AlphaFoldDB" id="A0A437UPG1"/>
<dbReference type="SMART" id="SM00345">
    <property type="entry name" value="HTH_GNTR"/>
    <property type="match status" value="1"/>
</dbReference>
<dbReference type="FunFam" id="1.10.10.10:FF:000079">
    <property type="entry name" value="GntR family transcriptional regulator"/>
    <property type="match status" value="1"/>
</dbReference>
<reference evidence="5 6" key="1">
    <citation type="submission" date="2018-12" db="EMBL/GenBank/DDBJ databases">
        <title>A novel vanA-carrying plasmid in a clinical isolate of Enterococcus avium.</title>
        <authorList>
            <person name="Bernasconi O.J."/>
            <person name="Luzzaro F."/>
            <person name="Endimiani A."/>
        </authorList>
    </citation>
    <scope>NUCLEOTIDE SEQUENCE [LARGE SCALE GENOMIC DNA]</scope>
    <source>
        <strain evidence="5 6">LC0559/18</strain>
    </source>
</reference>
<dbReference type="InterPro" id="IPR050679">
    <property type="entry name" value="Bact_HTH_transcr_reg"/>
</dbReference>
<organism evidence="5 6">
    <name type="scientific">Enterococcus avium</name>
    <name type="common">Streptococcus avium</name>
    <dbReference type="NCBI Taxonomy" id="33945"/>
    <lineage>
        <taxon>Bacteria</taxon>
        <taxon>Bacillati</taxon>
        <taxon>Bacillota</taxon>
        <taxon>Bacilli</taxon>
        <taxon>Lactobacillales</taxon>
        <taxon>Enterococcaceae</taxon>
        <taxon>Enterococcus</taxon>
    </lineage>
</organism>
<dbReference type="GO" id="GO:0003700">
    <property type="term" value="F:DNA-binding transcription factor activity"/>
    <property type="evidence" value="ECO:0007669"/>
    <property type="project" value="InterPro"/>
</dbReference>
<keyword evidence="2" id="KW-0238">DNA-binding</keyword>
<sequence>MVRKIIDEHKPLYLQIKEAILQQIKEKELVAGDKLLSEAQFQKSFHVSRITVRKAIDELVEEGYLTRLQGKGTFVKNQNQEMQKSLSLTQVCLDQGKKLTSEVLAVKETLVPADFTTLFSSDKSIMVERLRKVDGVAIMLEKNYLPTDFTFLHECDLSGSLYEALAKHEIEPKVKGMNQVGIKQLTDQQAALFNVQSGLSVIQHKGTVYDTKNQLVLASEELVRVDLPDLFKYYL</sequence>
<dbReference type="GO" id="GO:0003677">
    <property type="term" value="F:DNA binding"/>
    <property type="evidence" value="ECO:0007669"/>
    <property type="project" value="UniProtKB-KW"/>
</dbReference>
<protein>
    <submittedName>
        <fullName evidence="5">GntR family transcriptional regulator</fullName>
    </submittedName>
</protein>
<dbReference type="InterPro" id="IPR011663">
    <property type="entry name" value="UTRA"/>
</dbReference>
<accession>A0A437UPG1</accession>
<dbReference type="PROSITE" id="PS50949">
    <property type="entry name" value="HTH_GNTR"/>
    <property type="match status" value="1"/>
</dbReference>
<dbReference type="SUPFAM" id="SSF46785">
    <property type="entry name" value="Winged helix' DNA-binding domain"/>
    <property type="match status" value="1"/>
</dbReference>
<evidence type="ECO:0000256" key="1">
    <source>
        <dbReference type="ARBA" id="ARBA00023015"/>
    </source>
</evidence>
<dbReference type="Pfam" id="PF00392">
    <property type="entry name" value="GntR"/>
    <property type="match status" value="1"/>
</dbReference>
<dbReference type="InterPro" id="IPR036388">
    <property type="entry name" value="WH-like_DNA-bd_sf"/>
</dbReference>
<evidence type="ECO:0000256" key="3">
    <source>
        <dbReference type="ARBA" id="ARBA00023163"/>
    </source>
</evidence>
<keyword evidence="1" id="KW-0805">Transcription regulation</keyword>